<organism evidence="1">
    <name type="scientific">Culex tarsalis</name>
    <name type="common">Encephalitis mosquito</name>
    <dbReference type="NCBI Taxonomy" id="7177"/>
    <lineage>
        <taxon>Eukaryota</taxon>
        <taxon>Metazoa</taxon>
        <taxon>Ecdysozoa</taxon>
        <taxon>Arthropoda</taxon>
        <taxon>Hexapoda</taxon>
        <taxon>Insecta</taxon>
        <taxon>Pterygota</taxon>
        <taxon>Neoptera</taxon>
        <taxon>Endopterygota</taxon>
        <taxon>Diptera</taxon>
        <taxon>Nematocera</taxon>
        <taxon>Culicoidea</taxon>
        <taxon>Culicidae</taxon>
        <taxon>Culicinae</taxon>
        <taxon>Culicini</taxon>
        <taxon>Culex</taxon>
        <taxon>Culex</taxon>
    </lineage>
</organism>
<accession>A0A1Q3F191</accession>
<proteinExistence type="predicted"/>
<protein>
    <submittedName>
        <fullName evidence="1">Uncharacterized protein</fullName>
    </submittedName>
</protein>
<dbReference type="EMBL" id="GFDL01013722">
    <property type="protein sequence ID" value="JAV21323.1"/>
    <property type="molecule type" value="Transcribed_RNA"/>
</dbReference>
<evidence type="ECO:0000313" key="1">
    <source>
        <dbReference type="EMBL" id="JAV21323.1"/>
    </source>
</evidence>
<name>A0A1Q3F191_CULTA</name>
<reference evidence="1" key="1">
    <citation type="submission" date="2017-01" db="EMBL/GenBank/DDBJ databases">
        <title>A deep insight into the sialotranscriptome of adult male and female Cluex tarsalis mosquitoes.</title>
        <authorList>
            <person name="Ribeiro J.M."/>
            <person name="Moreira F."/>
            <person name="Bernard K.A."/>
            <person name="Calvo E."/>
        </authorList>
    </citation>
    <scope>NUCLEOTIDE SEQUENCE</scope>
    <source>
        <strain evidence="1">Kern County</strain>
        <tissue evidence="1">Salivary glands</tissue>
    </source>
</reference>
<sequence length="179" mass="20636">MGKNGKKAKQNPFKEKKLTTNQMKRLKKLEARYQPRPLVIQMQNCNDCPTHEVRKLMRRMPHILANNPNFQVVRFCLPGYPEHWIQAEGEIEPFASFIKKAFRGQKQVQHPLDIHLAGGYVLVLVPNPESAAFARSLTPGLCDFLGTAIREPSLAEIKQFHANWTSRSPRMFQGFRKKN</sequence>
<dbReference type="AlphaFoldDB" id="A0A1Q3F191"/>